<name>A0A8H4X8A4_9HYPO</name>
<organism evidence="2 3">
    <name type="scientific">Fusarium sarcochroum</name>
    <dbReference type="NCBI Taxonomy" id="1208366"/>
    <lineage>
        <taxon>Eukaryota</taxon>
        <taxon>Fungi</taxon>
        <taxon>Dikarya</taxon>
        <taxon>Ascomycota</taxon>
        <taxon>Pezizomycotina</taxon>
        <taxon>Sordariomycetes</taxon>
        <taxon>Hypocreomycetidae</taxon>
        <taxon>Hypocreales</taxon>
        <taxon>Nectriaceae</taxon>
        <taxon>Fusarium</taxon>
        <taxon>Fusarium lateritium species complex</taxon>
    </lineage>
</organism>
<proteinExistence type="predicted"/>
<feature type="transmembrane region" description="Helical" evidence="1">
    <location>
        <begin position="75"/>
        <end position="92"/>
    </location>
</feature>
<gene>
    <name evidence="2" type="ORF">FSARC_7406</name>
</gene>
<reference evidence="2" key="2">
    <citation type="submission" date="2020-05" db="EMBL/GenBank/DDBJ databases">
        <authorList>
            <person name="Kim H.-S."/>
            <person name="Proctor R.H."/>
            <person name="Brown D.W."/>
        </authorList>
    </citation>
    <scope>NUCLEOTIDE SEQUENCE</scope>
    <source>
        <strain evidence="2">NRRL 20472</strain>
    </source>
</reference>
<accession>A0A8H4X8A4</accession>
<sequence length="252" mass="28471">MAPTAKTPVALILLEMAISTTAVVLFSLEYPASFRSRLWENGGEEGWNSNPNQRIYFYANHREPPEVPLLWSQRLSTSNLAIAILGFVVFIARSAMSHLRYLPPYVNIIYDMILLSLWAVSLASQTSGDFSDPKHPSPHPWYLTRGCAAAWDRNRGYCHIALASFAVSVIAATLYGTRLIREVLLIGYERGQRHEHKLNRFMVDDEMVESTEGTYTDDERVTVAGLTVKEDRYSQALSPVLAFFPSDSDNHW</sequence>
<evidence type="ECO:0000313" key="3">
    <source>
        <dbReference type="Proteomes" id="UP000622797"/>
    </source>
</evidence>
<comment type="caution">
    <text evidence="2">The sequence shown here is derived from an EMBL/GenBank/DDBJ whole genome shotgun (WGS) entry which is preliminary data.</text>
</comment>
<evidence type="ECO:0000256" key="1">
    <source>
        <dbReference type="SAM" id="Phobius"/>
    </source>
</evidence>
<keyword evidence="3" id="KW-1185">Reference proteome</keyword>
<feature type="transmembrane region" description="Helical" evidence="1">
    <location>
        <begin position="9"/>
        <end position="28"/>
    </location>
</feature>
<keyword evidence="1" id="KW-0812">Transmembrane</keyword>
<dbReference type="AlphaFoldDB" id="A0A8H4X8A4"/>
<keyword evidence="1" id="KW-1133">Transmembrane helix</keyword>
<dbReference type="OrthoDB" id="5352400at2759"/>
<keyword evidence="1" id="KW-0472">Membrane</keyword>
<reference evidence="2" key="1">
    <citation type="journal article" date="2020" name="BMC Genomics">
        <title>Correction to: Identification and distribution of gene clusters required for synthesis of sphingolipid metabolism inhibitors in diverse species of the filamentous fungus Fusarium.</title>
        <authorList>
            <person name="Kim H.S."/>
            <person name="Lohmar J.M."/>
            <person name="Busman M."/>
            <person name="Brown D.W."/>
            <person name="Naumann T.A."/>
            <person name="Divon H.H."/>
            <person name="Lysoe E."/>
            <person name="Uhlig S."/>
            <person name="Proctor R.H."/>
        </authorList>
    </citation>
    <scope>NUCLEOTIDE SEQUENCE</scope>
    <source>
        <strain evidence="2">NRRL 20472</strain>
    </source>
</reference>
<protein>
    <submittedName>
        <fullName evidence="2">Uncharacterized protein</fullName>
    </submittedName>
</protein>
<dbReference type="Proteomes" id="UP000622797">
    <property type="component" value="Unassembled WGS sequence"/>
</dbReference>
<evidence type="ECO:0000313" key="2">
    <source>
        <dbReference type="EMBL" id="KAF4964699.1"/>
    </source>
</evidence>
<feature type="transmembrane region" description="Helical" evidence="1">
    <location>
        <begin position="160"/>
        <end position="180"/>
    </location>
</feature>
<dbReference type="EMBL" id="JABEXW010000393">
    <property type="protein sequence ID" value="KAF4964699.1"/>
    <property type="molecule type" value="Genomic_DNA"/>
</dbReference>